<protein>
    <submittedName>
        <fullName evidence="1">Uncharacterized protein</fullName>
    </submittedName>
</protein>
<evidence type="ECO:0000313" key="1">
    <source>
        <dbReference type="EMBL" id="KAI3789192.1"/>
    </source>
</evidence>
<name>A0ACB9H2J7_CICIN</name>
<sequence length="114" mass="12678">MTKGGFATTIKALLARRNSSITSKAMVARCMSNVAGGNVCYDNEGEVVHSQSSKHKVQGQKTEYEGHEEECWIPHNRTGIYYPKGHEWVMEDVPDGAACFAYSYWLRNSDSDGV</sequence>
<accession>A0ACB9H2J7</accession>
<proteinExistence type="predicted"/>
<gene>
    <name evidence="1" type="ORF">L2E82_01982</name>
</gene>
<evidence type="ECO:0000313" key="2">
    <source>
        <dbReference type="Proteomes" id="UP001055811"/>
    </source>
</evidence>
<dbReference type="Proteomes" id="UP001055811">
    <property type="component" value="Linkage Group LG01"/>
</dbReference>
<dbReference type="EMBL" id="CM042009">
    <property type="protein sequence ID" value="KAI3789192.1"/>
    <property type="molecule type" value="Genomic_DNA"/>
</dbReference>
<comment type="caution">
    <text evidence="1">The sequence shown here is derived from an EMBL/GenBank/DDBJ whole genome shotgun (WGS) entry which is preliminary data.</text>
</comment>
<keyword evidence="2" id="KW-1185">Reference proteome</keyword>
<reference evidence="1 2" key="2">
    <citation type="journal article" date="2022" name="Mol. Ecol. Resour.">
        <title>The genomes of chicory, endive, great burdock and yacon provide insights into Asteraceae paleo-polyploidization history and plant inulin production.</title>
        <authorList>
            <person name="Fan W."/>
            <person name="Wang S."/>
            <person name="Wang H."/>
            <person name="Wang A."/>
            <person name="Jiang F."/>
            <person name="Liu H."/>
            <person name="Zhao H."/>
            <person name="Xu D."/>
            <person name="Zhang Y."/>
        </authorList>
    </citation>
    <scope>NUCLEOTIDE SEQUENCE [LARGE SCALE GENOMIC DNA]</scope>
    <source>
        <strain evidence="2">cv. Punajuju</strain>
        <tissue evidence="1">Leaves</tissue>
    </source>
</reference>
<reference evidence="2" key="1">
    <citation type="journal article" date="2022" name="Mol. Ecol. Resour.">
        <title>The genomes of chicory, endive, great burdock and yacon provide insights into Asteraceae palaeo-polyploidization history and plant inulin production.</title>
        <authorList>
            <person name="Fan W."/>
            <person name="Wang S."/>
            <person name="Wang H."/>
            <person name="Wang A."/>
            <person name="Jiang F."/>
            <person name="Liu H."/>
            <person name="Zhao H."/>
            <person name="Xu D."/>
            <person name="Zhang Y."/>
        </authorList>
    </citation>
    <scope>NUCLEOTIDE SEQUENCE [LARGE SCALE GENOMIC DNA]</scope>
    <source>
        <strain evidence="2">cv. Punajuju</strain>
    </source>
</reference>
<organism evidence="1 2">
    <name type="scientific">Cichorium intybus</name>
    <name type="common">Chicory</name>
    <dbReference type="NCBI Taxonomy" id="13427"/>
    <lineage>
        <taxon>Eukaryota</taxon>
        <taxon>Viridiplantae</taxon>
        <taxon>Streptophyta</taxon>
        <taxon>Embryophyta</taxon>
        <taxon>Tracheophyta</taxon>
        <taxon>Spermatophyta</taxon>
        <taxon>Magnoliopsida</taxon>
        <taxon>eudicotyledons</taxon>
        <taxon>Gunneridae</taxon>
        <taxon>Pentapetalae</taxon>
        <taxon>asterids</taxon>
        <taxon>campanulids</taxon>
        <taxon>Asterales</taxon>
        <taxon>Asteraceae</taxon>
        <taxon>Cichorioideae</taxon>
        <taxon>Cichorieae</taxon>
        <taxon>Cichoriinae</taxon>
        <taxon>Cichorium</taxon>
    </lineage>
</organism>